<comment type="function">
    <text evidence="17 19">Large subunit of the glutamine-dependent carbamoyl phosphate synthetase (CPSase). CPSase catalyzes the formation of carbamoyl phosphate from the ammonia moiety of glutamine, carbonate, and phosphate donated by ATP, constituting the first step of 2 biosynthetic pathways, one leading to arginine and/or urea and the other to pyrimidine nucleotides. The large subunit (synthetase) binds the substrates ammonia (free or transferred from glutamine from the small subunit), hydrogencarbonate and ATP and carries out an ATP-coupled ligase reaction, activating hydrogencarbonate by forming carboxy phosphate which reacts with ammonia to form carbamoyl phosphate.</text>
</comment>
<reference evidence="23 24" key="1">
    <citation type="submission" date="2018-03" db="EMBL/GenBank/DDBJ databases">
        <title>The draft genome of Mesorhizobium sp. 6GN-30.</title>
        <authorList>
            <person name="Liu L."/>
            <person name="Li L."/>
            <person name="Wang T."/>
            <person name="Zhang X."/>
            <person name="Liang L."/>
        </authorList>
    </citation>
    <scope>NUCLEOTIDE SEQUENCE [LARGE SCALE GENOMIC DNA]</scope>
    <source>
        <strain evidence="23 24">6GN30</strain>
    </source>
</reference>
<dbReference type="GO" id="GO:0005737">
    <property type="term" value="C:cytoplasm"/>
    <property type="evidence" value="ECO:0007669"/>
    <property type="project" value="TreeGrafter"/>
</dbReference>
<dbReference type="FunFam" id="3.40.50.20:FF:000003">
    <property type="entry name" value="Carbamoyl-phosphate synthase large chain"/>
    <property type="match status" value="1"/>
</dbReference>
<evidence type="ECO:0000256" key="8">
    <source>
        <dbReference type="ARBA" id="ARBA00022723"/>
    </source>
</evidence>
<dbReference type="Pfam" id="PF02786">
    <property type="entry name" value="CPSase_L_D2"/>
    <property type="match status" value="3"/>
</dbReference>
<dbReference type="PANTHER" id="PTHR11405:SF53">
    <property type="entry name" value="CARBAMOYL-PHOSPHATE SYNTHASE [AMMONIA], MITOCHONDRIAL"/>
    <property type="match status" value="1"/>
</dbReference>
<dbReference type="UniPathway" id="UPA00070">
    <property type="reaction ID" value="UER00115"/>
</dbReference>
<comment type="catalytic activity">
    <reaction evidence="16 19">
        <text>hydrogencarbonate + L-glutamine + 2 ATP + H2O = carbamoyl phosphate + L-glutamate + 2 ADP + phosphate + 2 H(+)</text>
        <dbReference type="Rhea" id="RHEA:18633"/>
        <dbReference type="ChEBI" id="CHEBI:15377"/>
        <dbReference type="ChEBI" id="CHEBI:15378"/>
        <dbReference type="ChEBI" id="CHEBI:17544"/>
        <dbReference type="ChEBI" id="CHEBI:29985"/>
        <dbReference type="ChEBI" id="CHEBI:30616"/>
        <dbReference type="ChEBI" id="CHEBI:43474"/>
        <dbReference type="ChEBI" id="CHEBI:58228"/>
        <dbReference type="ChEBI" id="CHEBI:58359"/>
        <dbReference type="ChEBI" id="CHEBI:456216"/>
        <dbReference type="EC" id="6.3.5.5"/>
    </reaction>
</comment>
<feature type="binding site" evidence="19">
    <location>
        <position position="870"/>
    </location>
    <ligand>
        <name>ATP</name>
        <dbReference type="ChEBI" id="CHEBI:30616"/>
        <label>2</label>
    </ligand>
</feature>
<dbReference type="InterPro" id="IPR005483">
    <property type="entry name" value="CPSase_dom"/>
</dbReference>
<dbReference type="InterPro" id="IPR058047">
    <property type="entry name" value="CPSase_preATP-grasp"/>
</dbReference>
<dbReference type="InterPro" id="IPR036914">
    <property type="entry name" value="MGS-like_dom_sf"/>
</dbReference>
<feature type="binding site" evidence="19">
    <location>
        <position position="337"/>
    </location>
    <ligand>
        <name>Mn(2+)</name>
        <dbReference type="ChEBI" id="CHEBI:29035"/>
        <label>1</label>
    </ligand>
</feature>
<feature type="domain" description="ATP-grasp" evidence="21">
    <location>
        <begin position="184"/>
        <end position="380"/>
    </location>
</feature>
<dbReference type="InterPro" id="IPR033937">
    <property type="entry name" value="MGS_CPS_CarB"/>
</dbReference>
<dbReference type="GO" id="GO:0006526">
    <property type="term" value="P:L-arginine biosynthetic process"/>
    <property type="evidence" value="ECO:0007669"/>
    <property type="project" value="UniProtKB-UniRule"/>
</dbReference>
<keyword evidence="13 19" id="KW-0665">Pyrimidine biosynthesis</keyword>
<feature type="binding site" evidence="19">
    <location>
        <position position="872"/>
    </location>
    <ligand>
        <name>ATP</name>
        <dbReference type="ChEBI" id="CHEBI:30616"/>
        <label>2</label>
    </ligand>
</feature>
<feature type="binding site" evidence="19">
    <location>
        <position position="228"/>
    </location>
    <ligand>
        <name>ATP</name>
        <dbReference type="ChEBI" id="CHEBI:30616"/>
        <label>1</label>
    </ligand>
</feature>
<dbReference type="NCBIfam" id="NF009455">
    <property type="entry name" value="PRK12815.1"/>
    <property type="match status" value="1"/>
</dbReference>
<comment type="domain">
    <text evidence="19">The large subunit is composed of 2 ATP-grasp domains that are involved in binding the 2 ATP molecules needed for carbamoyl phosphate synthesis. The N-terminal ATP-grasp domain (referred to as the carboxyphosphate synthetic component) catalyzes the ATP-dependent phosphorylation of hydrogencarbonate to carboxyphosphate and the subsequent nucleophilic attack by ammonia to form a carbamate intermediate. The C-terminal ATP-grasp domain (referred to as the carbamoyl phosphate synthetic component) then catalyzes the phosphorylation of carbamate with the second ATP to form the end product carbamoyl phosphate. The reactive and unstable enzyme intermediates are sequentially channeled from one active site to the next through the interior of the protein over a distance of at least 96 A.</text>
</comment>
<dbReference type="Pfam" id="PF02142">
    <property type="entry name" value="MGS"/>
    <property type="match status" value="1"/>
</dbReference>
<feature type="binding site" evidence="19">
    <location>
        <position position="129"/>
    </location>
    <ligand>
        <name>ATP</name>
        <dbReference type="ChEBI" id="CHEBI:30616"/>
        <label>1</label>
    </ligand>
</feature>
<evidence type="ECO:0000256" key="13">
    <source>
        <dbReference type="ARBA" id="ARBA00022975"/>
    </source>
</evidence>
<comment type="similarity">
    <text evidence="4 19">Belongs to the CarB family.</text>
</comment>
<feature type="binding site" evidence="19">
    <location>
        <position position="924"/>
    </location>
    <ligand>
        <name>Mg(2+)</name>
        <dbReference type="ChEBI" id="CHEBI:18420"/>
        <label>3</label>
    </ligand>
</feature>
<comment type="pathway">
    <text evidence="3 19">Amino-acid biosynthesis; L-arginine biosynthesis; carbamoyl phosphate from bicarbonate: step 1/1.</text>
</comment>
<feature type="binding site" evidence="19">
    <location>
        <position position="351"/>
    </location>
    <ligand>
        <name>Mn(2+)</name>
        <dbReference type="ChEBI" id="CHEBI:29035"/>
        <label>1</label>
    </ligand>
</feature>
<dbReference type="SMART" id="SM00851">
    <property type="entry name" value="MGS"/>
    <property type="match status" value="1"/>
</dbReference>
<evidence type="ECO:0000256" key="11">
    <source>
        <dbReference type="ARBA" id="ARBA00022840"/>
    </source>
</evidence>
<dbReference type="OrthoDB" id="9804197at2"/>
<keyword evidence="14" id="KW-0464">Manganese</keyword>
<dbReference type="InterPro" id="IPR016185">
    <property type="entry name" value="PreATP-grasp_dom_sf"/>
</dbReference>
<dbReference type="FunFam" id="1.10.1030.10:FF:000002">
    <property type="entry name" value="Carbamoyl-phosphate synthase large chain"/>
    <property type="match status" value="1"/>
</dbReference>
<gene>
    <name evidence="19" type="primary">carB</name>
    <name evidence="23" type="ORF">C7I84_10925</name>
</gene>
<feature type="binding site" evidence="19">
    <location>
        <position position="262"/>
    </location>
    <ligand>
        <name>ATP</name>
        <dbReference type="ChEBI" id="CHEBI:30616"/>
        <label>1</label>
    </ligand>
</feature>
<dbReference type="GO" id="GO:0044205">
    <property type="term" value="P:'de novo' UMP biosynthetic process"/>
    <property type="evidence" value="ECO:0007669"/>
    <property type="project" value="UniProtKB-UniRule"/>
</dbReference>
<dbReference type="PRINTS" id="PR00098">
    <property type="entry name" value="CPSASE"/>
</dbReference>
<dbReference type="InterPro" id="IPR036897">
    <property type="entry name" value="CarbamoylP_synth_lsu_oligo_sf"/>
</dbReference>
<dbReference type="InterPro" id="IPR011607">
    <property type="entry name" value="MGS-like_dom"/>
</dbReference>
<feature type="binding site" evidence="19">
    <location>
        <position position="221"/>
    </location>
    <ligand>
        <name>ATP</name>
        <dbReference type="ChEBI" id="CHEBI:30616"/>
        <label>1</label>
    </ligand>
</feature>
<comment type="caution">
    <text evidence="23">The sequence shown here is derived from an EMBL/GenBank/DDBJ whole genome shotgun (WGS) entry which is preliminary data.</text>
</comment>
<evidence type="ECO:0000256" key="3">
    <source>
        <dbReference type="ARBA" id="ARBA00005077"/>
    </source>
</evidence>
<feature type="binding site" evidence="19">
    <location>
        <position position="295"/>
    </location>
    <ligand>
        <name>ATP</name>
        <dbReference type="ChEBI" id="CHEBI:30616"/>
        <label>1</label>
    </ligand>
</feature>
<feature type="binding site" evidence="19">
    <location>
        <position position="912"/>
    </location>
    <ligand>
        <name>ATP</name>
        <dbReference type="ChEBI" id="CHEBI:30616"/>
        <label>2</label>
    </ligand>
</feature>
<evidence type="ECO:0000259" key="22">
    <source>
        <dbReference type="PROSITE" id="PS51855"/>
    </source>
</evidence>
<dbReference type="FunFam" id="3.40.50.20:FF:000001">
    <property type="entry name" value="Carbamoyl-phosphate synthase large chain"/>
    <property type="match status" value="1"/>
</dbReference>
<feature type="binding site" evidence="19">
    <location>
        <position position="869"/>
    </location>
    <ligand>
        <name>ATP</name>
        <dbReference type="ChEBI" id="CHEBI:30616"/>
        <label>2</label>
    </ligand>
</feature>
<dbReference type="PROSITE" id="PS50975">
    <property type="entry name" value="ATP_GRASP"/>
    <property type="match status" value="2"/>
</dbReference>
<dbReference type="SUPFAM" id="SSF48108">
    <property type="entry name" value="Carbamoyl phosphate synthetase, large subunit connection domain"/>
    <property type="match status" value="1"/>
</dbReference>
<keyword evidence="10 19" id="KW-0547">Nucleotide-binding</keyword>
<feature type="binding site" evidence="19">
    <location>
        <position position="353"/>
    </location>
    <ligand>
        <name>Mn(2+)</name>
        <dbReference type="ChEBI" id="CHEBI:29035"/>
        <label>2</label>
    </ligand>
</feature>
<feature type="binding site" evidence="19">
    <location>
        <position position="871"/>
    </location>
    <ligand>
        <name>ATP</name>
        <dbReference type="ChEBI" id="CHEBI:30616"/>
        <label>2</label>
    </ligand>
</feature>
<evidence type="ECO:0000259" key="20">
    <source>
        <dbReference type="PROSITE" id="PS50937"/>
    </source>
</evidence>
<dbReference type="PROSITE" id="PS51855">
    <property type="entry name" value="MGS"/>
    <property type="match status" value="1"/>
</dbReference>
<feature type="binding site" evidence="19">
    <location>
        <position position="337"/>
    </location>
    <ligand>
        <name>ATP</name>
        <dbReference type="ChEBI" id="CHEBI:30616"/>
        <label>1</label>
    </ligand>
</feature>
<feature type="binding site" evidence="19">
    <location>
        <position position="353"/>
    </location>
    <ligand>
        <name>Mg(2+)</name>
        <dbReference type="ChEBI" id="CHEBI:18420"/>
        <label>2</label>
    </ligand>
</feature>
<comment type="catalytic activity">
    <reaction evidence="15 19">
        <text>hydrogencarbonate + NH4(+) + 2 ATP = carbamoyl phosphate + 2 ADP + phosphate + 2 H(+)</text>
        <dbReference type="Rhea" id="RHEA:18029"/>
        <dbReference type="ChEBI" id="CHEBI:15378"/>
        <dbReference type="ChEBI" id="CHEBI:17544"/>
        <dbReference type="ChEBI" id="CHEBI:28938"/>
        <dbReference type="ChEBI" id="CHEBI:30616"/>
        <dbReference type="ChEBI" id="CHEBI:43474"/>
        <dbReference type="ChEBI" id="CHEBI:58228"/>
        <dbReference type="ChEBI" id="CHEBI:456216"/>
        <dbReference type="EC" id="6.3.4.16"/>
    </reaction>
</comment>
<dbReference type="UniPathway" id="UPA00068">
    <property type="reaction ID" value="UER00171"/>
</dbReference>
<feature type="binding site" evidence="19">
    <location>
        <position position="837"/>
    </location>
    <ligand>
        <name>ATP</name>
        <dbReference type="ChEBI" id="CHEBI:30616"/>
        <label>2</label>
    </ligand>
</feature>
<feature type="binding site" evidence="19">
    <location>
        <position position="337"/>
    </location>
    <ligand>
        <name>Mg(2+)</name>
        <dbReference type="ChEBI" id="CHEBI:18420"/>
        <label>1</label>
    </ligand>
</feature>
<feature type="binding site" evidence="19">
    <location>
        <position position="260"/>
    </location>
    <ligand>
        <name>ATP</name>
        <dbReference type="ChEBI" id="CHEBI:30616"/>
        <label>1</label>
    </ligand>
</feature>
<dbReference type="GO" id="GO:0006541">
    <property type="term" value="P:glutamine metabolic process"/>
    <property type="evidence" value="ECO:0007669"/>
    <property type="project" value="TreeGrafter"/>
</dbReference>
<feature type="domain" description="HTH merR-type" evidence="20">
    <location>
        <begin position="488"/>
        <end position="512"/>
    </location>
</feature>
<dbReference type="InterPro" id="IPR005480">
    <property type="entry name" value="CPSase_lsu_oligo"/>
</dbReference>
<dbReference type="SUPFAM" id="SSF52335">
    <property type="entry name" value="Methylglyoxal synthase-like"/>
    <property type="match status" value="1"/>
</dbReference>
<evidence type="ECO:0000256" key="9">
    <source>
        <dbReference type="ARBA" id="ARBA00022737"/>
    </source>
</evidence>
<dbReference type="Pfam" id="PF25596">
    <property type="entry name" value="CPSase_L_D1"/>
    <property type="match status" value="2"/>
</dbReference>
<dbReference type="GO" id="GO:0006355">
    <property type="term" value="P:regulation of DNA-templated transcription"/>
    <property type="evidence" value="ECO:0007669"/>
    <property type="project" value="InterPro"/>
</dbReference>
<evidence type="ECO:0000256" key="7">
    <source>
        <dbReference type="ARBA" id="ARBA00022605"/>
    </source>
</evidence>
<keyword evidence="11 19" id="KW-0067">ATP-binding</keyword>
<feature type="binding site" evidence="19">
    <location>
        <position position="777"/>
    </location>
    <ligand>
        <name>ATP</name>
        <dbReference type="ChEBI" id="CHEBI:30616"/>
        <label>2</label>
    </ligand>
</feature>
<dbReference type="GO" id="GO:0005524">
    <property type="term" value="F:ATP binding"/>
    <property type="evidence" value="ECO:0007669"/>
    <property type="project" value="UniProtKB-UniRule"/>
</dbReference>
<comment type="subunit">
    <text evidence="18 19">Composed of two chains; the small (or glutamine) chain promotes the hydrolysis of glutamine to ammonia, which is used by the large (or ammonia) chain to synthesize carbamoyl phosphate. Tetramer of heterodimers (alpha,beta)4.</text>
</comment>
<evidence type="ECO:0000313" key="23">
    <source>
        <dbReference type="EMBL" id="PSJ60490.1"/>
    </source>
</evidence>
<dbReference type="SUPFAM" id="SSF56059">
    <property type="entry name" value="Glutathione synthetase ATP-binding domain-like"/>
    <property type="match status" value="2"/>
</dbReference>
<evidence type="ECO:0000256" key="6">
    <source>
        <dbReference type="ARBA" id="ARBA00022598"/>
    </source>
</evidence>
<dbReference type="GO" id="GO:0004087">
    <property type="term" value="F:carbamoyl-phosphate synthase (ammonia) activity"/>
    <property type="evidence" value="ECO:0007669"/>
    <property type="project" value="UniProtKB-EC"/>
</dbReference>
<evidence type="ECO:0000256" key="17">
    <source>
        <dbReference type="ARBA" id="ARBA00057223"/>
    </source>
</evidence>
<evidence type="ECO:0000256" key="1">
    <source>
        <dbReference type="ARBA" id="ARBA00001936"/>
    </source>
</evidence>
<feature type="binding site" evidence="19">
    <location>
        <position position="926"/>
    </location>
    <ligand>
        <name>Mn(2+)</name>
        <dbReference type="ChEBI" id="CHEBI:29035"/>
        <label>4</label>
    </ligand>
</feature>
<dbReference type="GO" id="GO:0046872">
    <property type="term" value="F:metal ion binding"/>
    <property type="evidence" value="ECO:0007669"/>
    <property type="project" value="UniProtKB-KW"/>
</dbReference>
<dbReference type="GO" id="GO:0003677">
    <property type="term" value="F:DNA binding"/>
    <property type="evidence" value="ECO:0007669"/>
    <property type="project" value="InterPro"/>
</dbReference>
<comment type="pathway">
    <text evidence="2 19">Pyrimidine metabolism; UMP biosynthesis via de novo pathway; (S)-dihydroorotate from bicarbonate: step 1/3.</text>
</comment>
<dbReference type="InterPro" id="IPR005479">
    <property type="entry name" value="CPAse_ATP-bd"/>
</dbReference>
<keyword evidence="8" id="KW-0479">Metal-binding</keyword>
<feature type="domain" description="MGS-like" evidence="22">
    <location>
        <begin position="1025"/>
        <end position="1159"/>
    </location>
</feature>
<feature type="binding site" evidence="19">
    <location>
        <position position="924"/>
    </location>
    <ligand>
        <name>Mn(2+)</name>
        <dbReference type="ChEBI" id="CHEBI:29035"/>
        <label>4</label>
    </ligand>
</feature>
<evidence type="ECO:0000256" key="10">
    <source>
        <dbReference type="ARBA" id="ARBA00022741"/>
    </source>
</evidence>
<evidence type="ECO:0000256" key="5">
    <source>
        <dbReference type="ARBA" id="ARBA00022571"/>
    </source>
</evidence>
<dbReference type="AlphaFoldDB" id="A0A2P7SDC1"/>
<dbReference type="Gene3D" id="3.30.470.20">
    <property type="entry name" value="ATP-grasp fold, B domain"/>
    <property type="match status" value="2"/>
</dbReference>
<dbReference type="EMBL" id="PXYK01000009">
    <property type="protein sequence ID" value="PSJ60490.1"/>
    <property type="molecule type" value="Genomic_DNA"/>
</dbReference>
<evidence type="ECO:0000256" key="2">
    <source>
        <dbReference type="ARBA" id="ARBA00004812"/>
    </source>
</evidence>
<comment type="cofactor">
    <cofactor evidence="19">
        <name>Mg(2+)</name>
        <dbReference type="ChEBI" id="CHEBI:18420"/>
    </cofactor>
    <cofactor evidence="19">
        <name>Mn(2+)</name>
        <dbReference type="ChEBI" id="CHEBI:29035"/>
    </cofactor>
    <text evidence="19">Binds 4 Mg(2+) or Mn(2+) ions per subunit.</text>
</comment>
<evidence type="ECO:0000313" key="24">
    <source>
        <dbReference type="Proteomes" id="UP000241229"/>
    </source>
</evidence>
<dbReference type="Gene3D" id="3.40.50.1380">
    <property type="entry name" value="Methylglyoxal synthase-like domain"/>
    <property type="match status" value="1"/>
</dbReference>
<feature type="binding site" evidence="19">
    <location>
        <position position="912"/>
    </location>
    <ligand>
        <name>Mg(2+)</name>
        <dbReference type="ChEBI" id="CHEBI:18420"/>
        <label>3</label>
    </ligand>
</feature>
<keyword evidence="6 19" id="KW-0436">Ligase</keyword>
<dbReference type="PROSITE" id="PS50937">
    <property type="entry name" value="HTH_MERR_2"/>
    <property type="match status" value="1"/>
</dbReference>
<dbReference type="PROSITE" id="PS51257">
    <property type="entry name" value="PROKAR_LIPOPROTEIN"/>
    <property type="match status" value="1"/>
</dbReference>
<dbReference type="Gene3D" id="3.40.50.20">
    <property type="match status" value="2"/>
</dbReference>
<evidence type="ECO:0000256" key="15">
    <source>
        <dbReference type="ARBA" id="ARBA00047359"/>
    </source>
</evidence>
<feature type="binding site" evidence="19">
    <location>
        <position position="351"/>
    </location>
    <ligand>
        <name>Mg(2+)</name>
        <dbReference type="ChEBI" id="CHEBI:18420"/>
        <label>2</label>
    </ligand>
</feature>
<keyword evidence="7 19" id="KW-0028">Amino-acid biosynthesis</keyword>
<dbReference type="EC" id="6.3.5.5" evidence="19"/>
<feature type="domain" description="ATP-grasp" evidence="21">
    <location>
        <begin position="741"/>
        <end position="953"/>
    </location>
</feature>
<feature type="binding site" evidence="19">
    <location>
        <position position="924"/>
    </location>
    <ligand>
        <name>Mn(2+)</name>
        <dbReference type="ChEBI" id="CHEBI:29035"/>
        <label>3</label>
    </ligand>
</feature>
<dbReference type="RefSeq" id="WP_106772215.1">
    <property type="nucleotide sequence ID" value="NZ_PXYK01000009.1"/>
</dbReference>
<dbReference type="InterPro" id="IPR011761">
    <property type="entry name" value="ATP-grasp"/>
</dbReference>
<dbReference type="SUPFAM" id="SSF52440">
    <property type="entry name" value="PreATP-grasp domain"/>
    <property type="match status" value="2"/>
</dbReference>
<dbReference type="Gene3D" id="1.10.1030.10">
    <property type="entry name" value="Carbamoyl-phosphate synthetase, large subunit oligomerisation domain"/>
    <property type="match status" value="1"/>
</dbReference>
<accession>A0A2P7SDC1</accession>
<comment type="cofactor">
    <cofactor evidence="1">
        <name>Mn(2+)</name>
        <dbReference type="ChEBI" id="CHEBI:29035"/>
    </cofactor>
</comment>
<evidence type="ECO:0000256" key="18">
    <source>
        <dbReference type="ARBA" id="ARBA00062056"/>
    </source>
</evidence>
<dbReference type="InterPro" id="IPR000551">
    <property type="entry name" value="MerR-type_HTH_dom"/>
</dbReference>
<feature type="region of interest" description="Allosteric domain" evidence="19">
    <location>
        <begin position="1025"/>
        <end position="1159"/>
    </location>
</feature>
<dbReference type="FunFam" id="3.30.470.20:FF:000013">
    <property type="entry name" value="Carbamoyl-phosphate synthase large chain"/>
    <property type="match status" value="1"/>
</dbReference>
<dbReference type="PROSITE" id="PS00866">
    <property type="entry name" value="CPSASE_1"/>
    <property type="match status" value="1"/>
</dbReference>
<proteinExistence type="inferred from homology"/>
<dbReference type="Pfam" id="PF02787">
    <property type="entry name" value="CPSase_L_D3"/>
    <property type="match status" value="1"/>
</dbReference>
<feature type="binding site" evidence="19">
    <location>
        <position position="844"/>
    </location>
    <ligand>
        <name>ATP</name>
        <dbReference type="ChEBI" id="CHEBI:30616"/>
        <label>2</label>
    </ligand>
</feature>
<feature type="binding site" evidence="19">
    <location>
        <position position="926"/>
    </location>
    <ligand>
        <name>Mg(2+)</name>
        <dbReference type="ChEBI" id="CHEBI:18420"/>
        <label>4</label>
    </ligand>
</feature>
<keyword evidence="5 19" id="KW-0055">Arginine biosynthesis</keyword>
<feature type="binding site" evidence="19">
    <location>
        <position position="924"/>
    </location>
    <ligand>
        <name>ATP</name>
        <dbReference type="ChEBI" id="CHEBI:30616"/>
        <label>2</label>
    </ligand>
</feature>
<name>A0A2P7SDC1_9HYPH</name>
<feature type="binding site" evidence="19">
    <location>
        <position position="351"/>
    </location>
    <ligand>
        <name>Mg(2+)</name>
        <dbReference type="ChEBI" id="CHEBI:18420"/>
        <label>1</label>
    </ligand>
</feature>
<feature type="binding site" evidence="19">
    <location>
        <position position="351"/>
    </location>
    <ligand>
        <name>Mn(2+)</name>
        <dbReference type="ChEBI" id="CHEBI:29035"/>
        <label>2</label>
    </ligand>
</feature>
<feature type="binding site" evidence="19">
    <location>
        <position position="839"/>
    </location>
    <ligand>
        <name>ATP</name>
        <dbReference type="ChEBI" id="CHEBI:30616"/>
        <label>2</label>
    </ligand>
</feature>
<evidence type="ECO:0000256" key="4">
    <source>
        <dbReference type="ARBA" id="ARBA00009799"/>
    </source>
</evidence>
<dbReference type="EC" id="6.3.4.16" evidence="19"/>
<evidence type="ECO:0000256" key="19">
    <source>
        <dbReference type="HAMAP-Rule" id="MF_01210"/>
    </source>
</evidence>
<feature type="binding site" evidence="19">
    <location>
        <position position="227"/>
    </location>
    <ligand>
        <name>ATP</name>
        <dbReference type="ChEBI" id="CHEBI:30616"/>
        <label>1</label>
    </ligand>
</feature>
<feature type="binding site" evidence="19">
    <location>
        <position position="294"/>
    </location>
    <ligand>
        <name>ATP</name>
        <dbReference type="ChEBI" id="CHEBI:30616"/>
        <label>1</label>
    </ligand>
</feature>
<comment type="caution">
    <text evidence="19">Lacks conserved residue(s) required for the propagation of feature annotation.</text>
</comment>
<dbReference type="Proteomes" id="UP000241229">
    <property type="component" value="Unassembled WGS sequence"/>
</dbReference>
<feature type="binding site" evidence="19">
    <location>
        <position position="351"/>
    </location>
    <ligand>
        <name>ATP</name>
        <dbReference type="ChEBI" id="CHEBI:30616"/>
        <label>1</label>
    </ligand>
</feature>
<feature type="binding site" evidence="19">
    <location>
        <position position="267"/>
    </location>
    <ligand>
        <name>ATP</name>
        <dbReference type="ChEBI" id="CHEBI:30616"/>
        <label>1</label>
    </ligand>
</feature>
<keyword evidence="12" id="KW-0460">Magnesium</keyword>
<evidence type="ECO:0000256" key="14">
    <source>
        <dbReference type="ARBA" id="ARBA00023211"/>
    </source>
</evidence>
<feature type="binding site" evidence="19">
    <location>
        <position position="912"/>
    </location>
    <ligand>
        <name>Mn(2+)</name>
        <dbReference type="ChEBI" id="CHEBI:29035"/>
        <label>3</label>
    </ligand>
</feature>
<dbReference type="PANTHER" id="PTHR11405">
    <property type="entry name" value="CARBAMOYLTRANSFERASE FAMILY MEMBER"/>
    <property type="match status" value="1"/>
</dbReference>
<sequence length="1159" mass="125294">MPKRTDIKSILIIGAGPIVIGQACEFDYSGTQACKALKDEGFRVILVNSNPATIMTDPELADATYIEPITPEVVAKIIAKERPDALLPTMGGQTALNTALSLRRMGVLDRYNVEMIGADAAAIDKAEDRSLFREAMQKIGLETPKSMLANASAVKDADRKTHEAERAALKAEKPDNLDAALDALETSWNLGEGDRKQRYISHAMAIAAQALDHVGLPAIIRPSFTMGGTGGGIAYNRAEFFDIVQSGLDASPTTEVLIEESVLGWKEYEMEVVRDRADNCIIVCSIENIDPMGVHTGDSITVAPALTLTDKEYQIMRNASIAVLREIGVETGGSNVQFAVNPADGRLVVIEMNPRVSRSSALASKATGFPIAKIAAKLAVGYTLDELENDITGGATPASFEPSIDYVVTKIPRFAFEKFPGAEPVLTTAMKSVGEVMAIGRTFQESLQKALRGLETGLTGLDEIEIPGADGPEAKNAIRAALGTPTPDRLRMVAQAIRMGTSLEDVHQMCRIDPWFLEQIDGIIAMEQRVREHGLPEDADNLRMLKGMGFSDARLASLARREASEVAKLRERLGVHPVYKRIDTCAAEFASPTPYMYSTYEVPFAGETRSEAEVSDRKKVVILGGGPNRIGQGIEFDYCCCHAAFALRDAGYEAIMVNCNPETVSTDYDTSDRLYFEPLTAEDVLEILRAEQAAGTLHGVIVQFGGQTPLKLADALEKAGIPILGTSPDMIDLAEDRDRFQKLLRKLDLTQPKNGIAWSVEQARTVATELGFPLVVRPSYVLGGRAMQIIHDEGMLQTYLLDTVPGLVPEDIKQKYPNDKTGQINTLLGKNPLLFDTYLSGAIEVDVDCLCDGKDTYVSGIMEHIEEAGIHSGDSACSLPVHSLAPELVDELERQTAALAKALNVGGLMNVQYAVKDGTIFVLEVNPRASRTVPFVAKTVGKPIAKIAARIMAGETLDDAFAHYGAKPDARNPGHVAVKEAVFPFARFPGVDILLGPEMKSTGEVMGLDRDFAMAFAKSQLGANIDLPRSGTLFVSVRDEDKAGILPAVKRLAGLGFKVLATSGTARFLVENGVEAQKINKVLEGRPHIEDAIRNRQVQIVFNTTDGQKAVSDSKSLRRATLMQKVPYYTTLSGMAAVAEAIAALKAGSLEVRPLQSYF</sequence>
<dbReference type="SMART" id="SM01096">
    <property type="entry name" value="CPSase_L_D3"/>
    <property type="match status" value="1"/>
</dbReference>
<dbReference type="GO" id="GO:0004088">
    <property type="term" value="F:carbamoyl-phosphate synthase (glutamine-hydrolyzing) activity"/>
    <property type="evidence" value="ECO:0007669"/>
    <property type="project" value="UniProtKB-UniRule"/>
</dbReference>
<dbReference type="CDD" id="cd01424">
    <property type="entry name" value="MGS_CPS_II"/>
    <property type="match status" value="1"/>
</dbReference>
<keyword evidence="24" id="KW-1185">Reference proteome</keyword>
<evidence type="ECO:0000259" key="21">
    <source>
        <dbReference type="PROSITE" id="PS50975"/>
    </source>
</evidence>
<dbReference type="HAMAP" id="MF_01210_B">
    <property type="entry name" value="CPSase_L_chain_B"/>
    <property type="match status" value="1"/>
</dbReference>
<evidence type="ECO:0000256" key="16">
    <source>
        <dbReference type="ARBA" id="ARBA00048816"/>
    </source>
</evidence>
<feature type="binding site" evidence="19">
    <location>
        <position position="924"/>
    </location>
    <ligand>
        <name>Mg(2+)</name>
        <dbReference type="ChEBI" id="CHEBI:18420"/>
        <label>4</label>
    </ligand>
</feature>
<dbReference type="NCBIfam" id="TIGR01369">
    <property type="entry name" value="CPSaseII_lrg"/>
    <property type="match status" value="1"/>
</dbReference>
<organism evidence="23 24">
    <name type="scientific">Kumtagia ephedrae</name>
    <dbReference type="NCBI Taxonomy" id="2116701"/>
    <lineage>
        <taxon>Bacteria</taxon>
        <taxon>Pseudomonadati</taxon>
        <taxon>Pseudomonadota</taxon>
        <taxon>Alphaproteobacteria</taxon>
        <taxon>Hyphomicrobiales</taxon>
        <taxon>Phyllobacteriaceae</taxon>
        <taxon>Kumtagia</taxon>
    </lineage>
</organism>
<feature type="binding site" evidence="19">
    <location>
        <position position="293"/>
    </location>
    <ligand>
        <name>ATP</name>
        <dbReference type="ChEBI" id="CHEBI:30616"/>
        <label>1</label>
    </ligand>
</feature>
<evidence type="ECO:0000256" key="12">
    <source>
        <dbReference type="ARBA" id="ARBA00022842"/>
    </source>
</evidence>
<dbReference type="FunFam" id="3.30.470.20:FF:000007">
    <property type="entry name" value="Carbamoyl-phosphate synthase large chain"/>
    <property type="match status" value="1"/>
</dbReference>
<feature type="region of interest" description="Carboxyphosphate synthetic domain" evidence="19">
    <location>
        <begin position="1"/>
        <end position="455"/>
    </location>
</feature>
<dbReference type="InterPro" id="IPR006275">
    <property type="entry name" value="CPSase_lsu"/>
</dbReference>
<dbReference type="PROSITE" id="PS00867">
    <property type="entry name" value="CPSASE_2"/>
    <property type="match status" value="2"/>
</dbReference>
<keyword evidence="9 19" id="KW-0677">Repeat</keyword>
<dbReference type="NCBIfam" id="NF003671">
    <property type="entry name" value="PRK05294.1"/>
    <property type="match status" value="1"/>
</dbReference>
<protein>
    <recommendedName>
        <fullName evidence="19">Carbamoyl phosphate synthase large chain</fullName>
        <ecNumber evidence="19">6.3.4.16</ecNumber>
        <ecNumber evidence="19">6.3.5.5</ecNumber>
    </recommendedName>
    <alternativeName>
        <fullName evidence="19">Carbamoyl phosphate synthetase ammonia chain</fullName>
    </alternativeName>
</protein>